<dbReference type="PANTHER" id="PTHR30629">
    <property type="entry name" value="PROPHAGE INTEGRASE"/>
    <property type="match status" value="1"/>
</dbReference>
<dbReference type="InterPro" id="IPR050808">
    <property type="entry name" value="Phage_Integrase"/>
</dbReference>
<evidence type="ECO:0000256" key="3">
    <source>
        <dbReference type="ARBA" id="ARBA00023172"/>
    </source>
</evidence>
<keyword evidence="2" id="KW-0229">DNA integration</keyword>
<dbReference type="EMBL" id="UINC01191821">
    <property type="protein sequence ID" value="SVE06647.1"/>
    <property type="molecule type" value="Genomic_DNA"/>
</dbReference>
<reference evidence="7" key="1">
    <citation type="submission" date="2018-05" db="EMBL/GenBank/DDBJ databases">
        <authorList>
            <person name="Lanie J.A."/>
            <person name="Ng W.-L."/>
            <person name="Kazmierczak K.M."/>
            <person name="Andrzejewski T.M."/>
            <person name="Davidsen T.M."/>
            <person name="Wayne K.J."/>
            <person name="Tettelin H."/>
            <person name="Glass J.I."/>
            <person name="Rusch D."/>
            <person name="Podicherti R."/>
            <person name="Tsui H.-C.T."/>
            <person name="Winkler M.E."/>
        </authorList>
    </citation>
    <scope>NUCLEOTIDE SEQUENCE</scope>
</reference>
<sequence length="117" mass="13387">MALKILKETKKLSKDSSFLFPSPTKENSHITEPAIDRAIRNNRELFDVDHFVPHDLRRTVASQITAMGIPRLTVSKILNHVESGVTALYDRHSYDKEKRAALEKWSKRLEKIVTSSS</sequence>
<organism evidence="7">
    <name type="scientific">marine metagenome</name>
    <dbReference type="NCBI Taxonomy" id="408172"/>
    <lineage>
        <taxon>unclassified sequences</taxon>
        <taxon>metagenomes</taxon>
        <taxon>ecological metagenomes</taxon>
    </lineage>
</organism>
<dbReference type="InterPro" id="IPR002104">
    <property type="entry name" value="Integrase_catalytic"/>
</dbReference>
<evidence type="ECO:0000256" key="4">
    <source>
        <dbReference type="ARBA" id="ARBA00023195"/>
    </source>
</evidence>
<dbReference type="GO" id="GO:0006310">
    <property type="term" value="P:DNA recombination"/>
    <property type="evidence" value="ECO:0007669"/>
    <property type="project" value="UniProtKB-KW"/>
</dbReference>
<dbReference type="GO" id="GO:0075713">
    <property type="term" value="P:establishment of integrated proviral latency"/>
    <property type="evidence" value="ECO:0007669"/>
    <property type="project" value="UniProtKB-KW"/>
</dbReference>
<gene>
    <name evidence="7" type="ORF">METZ01_LOCUS459501</name>
</gene>
<dbReference type="Pfam" id="PF00589">
    <property type="entry name" value="Phage_integrase"/>
    <property type="match status" value="1"/>
</dbReference>
<dbReference type="SUPFAM" id="SSF56349">
    <property type="entry name" value="DNA breaking-rejoining enzymes"/>
    <property type="match status" value="1"/>
</dbReference>
<dbReference type="AlphaFoldDB" id="A0A383AFQ4"/>
<keyword evidence="5" id="KW-1160">Virus entry into host cell</keyword>
<keyword evidence="4" id="KW-1179">Viral genome integration</keyword>
<protein>
    <recommendedName>
        <fullName evidence="6">Tyr recombinase domain-containing protein</fullName>
    </recommendedName>
</protein>
<accession>A0A383AFQ4</accession>
<dbReference type="PANTHER" id="PTHR30629:SF2">
    <property type="entry name" value="PROPHAGE INTEGRASE INTS-RELATED"/>
    <property type="match status" value="1"/>
</dbReference>
<feature type="domain" description="Tyr recombinase" evidence="6">
    <location>
        <begin position="1"/>
        <end position="103"/>
    </location>
</feature>
<evidence type="ECO:0000256" key="2">
    <source>
        <dbReference type="ARBA" id="ARBA00022908"/>
    </source>
</evidence>
<evidence type="ECO:0000256" key="1">
    <source>
        <dbReference type="ARBA" id="ARBA00008857"/>
    </source>
</evidence>
<dbReference type="InterPro" id="IPR011010">
    <property type="entry name" value="DNA_brk_join_enz"/>
</dbReference>
<dbReference type="GO" id="GO:0046718">
    <property type="term" value="P:symbiont entry into host cell"/>
    <property type="evidence" value="ECO:0007669"/>
    <property type="project" value="UniProtKB-KW"/>
</dbReference>
<dbReference type="Gene3D" id="1.10.443.10">
    <property type="entry name" value="Intergrase catalytic core"/>
    <property type="match status" value="1"/>
</dbReference>
<evidence type="ECO:0000313" key="7">
    <source>
        <dbReference type="EMBL" id="SVE06647.1"/>
    </source>
</evidence>
<dbReference type="InterPro" id="IPR013762">
    <property type="entry name" value="Integrase-like_cat_sf"/>
</dbReference>
<evidence type="ECO:0000256" key="5">
    <source>
        <dbReference type="ARBA" id="ARBA00023296"/>
    </source>
</evidence>
<comment type="similarity">
    <text evidence="1">Belongs to the 'phage' integrase family.</text>
</comment>
<proteinExistence type="inferred from homology"/>
<dbReference type="GO" id="GO:0044826">
    <property type="term" value="P:viral genome integration into host DNA"/>
    <property type="evidence" value="ECO:0007669"/>
    <property type="project" value="UniProtKB-KW"/>
</dbReference>
<evidence type="ECO:0000259" key="6">
    <source>
        <dbReference type="PROSITE" id="PS51898"/>
    </source>
</evidence>
<dbReference type="PROSITE" id="PS51898">
    <property type="entry name" value="TYR_RECOMBINASE"/>
    <property type="match status" value="1"/>
</dbReference>
<name>A0A383AFQ4_9ZZZZ</name>
<dbReference type="GO" id="GO:0015074">
    <property type="term" value="P:DNA integration"/>
    <property type="evidence" value="ECO:0007669"/>
    <property type="project" value="UniProtKB-KW"/>
</dbReference>
<dbReference type="GO" id="GO:0003677">
    <property type="term" value="F:DNA binding"/>
    <property type="evidence" value="ECO:0007669"/>
    <property type="project" value="InterPro"/>
</dbReference>
<keyword evidence="3" id="KW-0233">DNA recombination</keyword>